<dbReference type="InterPro" id="IPR001638">
    <property type="entry name" value="Solute-binding_3/MltF_N"/>
</dbReference>
<dbReference type="Gene3D" id="3.40.190.10">
    <property type="entry name" value="Periplasmic binding protein-like II"/>
    <property type="match status" value="2"/>
</dbReference>
<accession>A0AA48HSM6</accession>
<name>A0AA48HSM6_9ALTE</name>
<proteinExistence type="inferred from homology"/>
<keyword evidence="5" id="KW-1185">Reference proteome</keyword>
<dbReference type="Proteomes" id="UP001333710">
    <property type="component" value="Chromosome"/>
</dbReference>
<dbReference type="PANTHER" id="PTHR35936">
    <property type="entry name" value="MEMBRANE-BOUND LYTIC MUREIN TRANSGLYCOSYLASE F"/>
    <property type="match status" value="1"/>
</dbReference>
<evidence type="ECO:0000313" key="5">
    <source>
        <dbReference type="Proteomes" id="UP001333710"/>
    </source>
</evidence>
<dbReference type="AlphaFoldDB" id="A0AA48HSM6"/>
<feature type="domain" description="Solute-binding protein family 3/N-terminal" evidence="3">
    <location>
        <begin position="7"/>
        <end position="157"/>
    </location>
</feature>
<gene>
    <name evidence="4" type="ORF">MACH26_34980</name>
</gene>
<protein>
    <submittedName>
        <fullName evidence="4">Amino acid ABC transporter substrate-binding protein</fullName>
    </submittedName>
</protein>
<organism evidence="4 5">
    <name type="scientific">Planctobacterium marinum</name>
    <dbReference type="NCBI Taxonomy" id="1631968"/>
    <lineage>
        <taxon>Bacteria</taxon>
        <taxon>Pseudomonadati</taxon>
        <taxon>Pseudomonadota</taxon>
        <taxon>Gammaproteobacteria</taxon>
        <taxon>Alteromonadales</taxon>
        <taxon>Alteromonadaceae</taxon>
        <taxon>Planctobacterium</taxon>
    </lineage>
</organism>
<evidence type="ECO:0000256" key="2">
    <source>
        <dbReference type="ARBA" id="ARBA00022729"/>
    </source>
</evidence>
<evidence type="ECO:0000313" key="4">
    <source>
        <dbReference type="EMBL" id="BDX07977.1"/>
    </source>
</evidence>
<sequence length="216" mass="24744">MACEEILNVGADLNWPPYSYLSEQEPMGIDIEASRSVFGALDYCLFFVDMPSAMRAQEQLNLGQIDLLMAASYSDERARNGWFSEAYRHETVVLFTHQNSLINALSVDDAFERGGTFAVNAGSYIGEDFIRLSRAYPEQIVYLSSTEQRLLMLNKGRIDFVVEDKEAGHYISQSKGFDQVFATELVVYQNPIHFMFSRQRFSVEQVSQINRFLKQR</sequence>
<keyword evidence="2" id="KW-0732">Signal</keyword>
<dbReference type="PANTHER" id="PTHR35936:SF20">
    <property type="entry name" value="ABC TRANSPORTER ARGININE-BINDING PROTEIN 2-RELATED"/>
    <property type="match status" value="1"/>
</dbReference>
<dbReference type="Pfam" id="PF00497">
    <property type="entry name" value="SBP_bac_3"/>
    <property type="match status" value="1"/>
</dbReference>
<comment type="similarity">
    <text evidence="1">Belongs to the bacterial solute-binding protein 3 family.</text>
</comment>
<dbReference type="KEGG" id="pmaw:MACH26_34980"/>
<dbReference type="SUPFAM" id="SSF53850">
    <property type="entry name" value="Periplasmic binding protein-like II"/>
    <property type="match status" value="1"/>
</dbReference>
<evidence type="ECO:0000256" key="1">
    <source>
        <dbReference type="ARBA" id="ARBA00010333"/>
    </source>
</evidence>
<evidence type="ECO:0000259" key="3">
    <source>
        <dbReference type="Pfam" id="PF00497"/>
    </source>
</evidence>
<reference evidence="4" key="1">
    <citation type="submission" date="2023-01" db="EMBL/GenBank/DDBJ databases">
        <title>Complete genome sequence of Planctobacterium marinum strain Dej080120_11.</title>
        <authorList>
            <person name="Ueki S."/>
            <person name="Maruyama F."/>
        </authorList>
    </citation>
    <scope>NUCLEOTIDE SEQUENCE</scope>
    <source>
        <strain evidence="4">Dej080120_11</strain>
    </source>
</reference>
<dbReference type="EMBL" id="AP027272">
    <property type="protein sequence ID" value="BDX07977.1"/>
    <property type="molecule type" value="Genomic_DNA"/>
</dbReference>